<reference evidence="1" key="1">
    <citation type="submission" date="2023-03" db="EMBL/GenBank/DDBJ databases">
        <title>Massive genome expansion in bonnet fungi (Mycena s.s.) driven by repeated elements and novel gene families across ecological guilds.</title>
        <authorList>
            <consortium name="Lawrence Berkeley National Laboratory"/>
            <person name="Harder C.B."/>
            <person name="Miyauchi S."/>
            <person name="Viragh M."/>
            <person name="Kuo A."/>
            <person name="Thoen E."/>
            <person name="Andreopoulos B."/>
            <person name="Lu D."/>
            <person name="Skrede I."/>
            <person name="Drula E."/>
            <person name="Henrissat B."/>
            <person name="Morin E."/>
            <person name="Kohler A."/>
            <person name="Barry K."/>
            <person name="LaButti K."/>
            <person name="Morin E."/>
            <person name="Salamov A."/>
            <person name="Lipzen A."/>
            <person name="Mereny Z."/>
            <person name="Hegedus B."/>
            <person name="Baldrian P."/>
            <person name="Stursova M."/>
            <person name="Weitz H."/>
            <person name="Taylor A."/>
            <person name="Grigoriev I.V."/>
            <person name="Nagy L.G."/>
            <person name="Martin F."/>
            <person name="Kauserud H."/>
        </authorList>
    </citation>
    <scope>NUCLEOTIDE SEQUENCE</scope>
    <source>
        <strain evidence="1">CBHHK067</strain>
    </source>
</reference>
<gene>
    <name evidence="1" type="ORF">B0H17DRAFT_1103126</name>
</gene>
<keyword evidence="2" id="KW-1185">Reference proteome</keyword>
<name>A0AAD7G0Y4_MYCRO</name>
<evidence type="ECO:0000313" key="1">
    <source>
        <dbReference type="EMBL" id="KAJ7648505.1"/>
    </source>
</evidence>
<evidence type="ECO:0000313" key="2">
    <source>
        <dbReference type="Proteomes" id="UP001221757"/>
    </source>
</evidence>
<dbReference type="EMBL" id="JARKIE010000378">
    <property type="protein sequence ID" value="KAJ7648505.1"/>
    <property type="molecule type" value="Genomic_DNA"/>
</dbReference>
<organism evidence="1 2">
    <name type="scientific">Mycena rosella</name>
    <name type="common">Pink bonnet</name>
    <name type="synonym">Agaricus rosellus</name>
    <dbReference type="NCBI Taxonomy" id="1033263"/>
    <lineage>
        <taxon>Eukaryota</taxon>
        <taxon>Fungi</taxon>
        <taxon>Dikarya</taxon>
        <taxon>Basidiomycota</taxon>
        <taxon>Agaricomycotina</taxon>
        <taxon>Agaricomycetes</taxon>
        <taxon>Agaricomycetidae</taxon>
        <taxon>Agaricales</taxon>
        <taxon>Marasmiineae</taxon>
        <taxon>Mycenaceae</taxon>
        <taxon>Mycena</taxon>
    </lineage>
</organism>
<dbReference type="AlphaFoldDB" id="A0AAD7G0Y4"/>
<accession>A0AAD7G0Y4</accession>
<comment type="caution">
    <text evidence="1">The sequence shown here is derived from an EMBL/GenBank/DDBJ whole genome shotgun (WGS) entry which is preliminary data.</text>
</comment>
<protein>
    <submittedName>
        <fullName evidence="1">Uncharacterized protein</fullName>
    </submittedName>
</protein>
<proteinExistence type="predicted"/>
<sequence length="61" mass="6506">MHPLGHHGSFRALLCNVHASGVGCEFVGIWARRISSVRVCPTASLCLGRHPVSVFAAPPLE</sequence>
<dbReference type="Proteomes" id="UP001221757">
    <property type="component" value="Unassembled WGS sequence"/>
</dbReference>